<evidence type="ECO:0000256" key="9">
    <source>
        <dbReference type="ARBA" id="ARBA00023277"/>
    </source>
</evidence>
<evidence type="ECO:0000256" key="3">
    <source>
        <dbReference type="ARBA" id="ARBA00022525"/>
    </source>
</evidence>
<dbReference type="PROSITE" id="PS00502">
    <property type="entry name" value="POLYGALACTURONASE"/>
    <property type="match status" value="1"/>
</dbReference>
<keyword evidence="3" id="KW-0964">Secreted</keyword>
<evidence type="ECO:0000313" key="20">
    <source>
        <dbReference type="Proteomes" id="UP000193067"/>
    </source>
</evidence>
<gene>
    <name evidence="19" type="ORF">PYCCODRAFT_1418820</name>
</gene>
<evidence type="ECO:0000256" key="17">
    <source>
        <dbReference type="RuleBase" id="RU361169"/>
    </source>
</evidence>
<evidence type="ECO:0000256" key="2">
    <source>
        <dbReference type="ARBA" id="ARBA00008834"/>
    </source>
</evidence>
<dbReference type="PANTHER" id="PTHR31736:SF12">
    <property type="entry name" value="EXO-POLYGALACTURONASE, PUTATIVE-RELATED"/>
    <property type="match status" value="1"/>
</dbReference>
<comment type="similarity">
    <text evidence="2 17">Belongs to the glycosyl hydrolase 28 family.</text>
</comment>
<keyword evidence="8" id="KW-0325">Glycoprotein</keyword>
<dbReference type="EMBL" id="KZ084146">
    <property type="protein sequence ID" value="OSC97756.1"/>
    <property type="molecule type" value="Genomic_DNA"/>
</dbReference>
<comment type="catalytic activity">
    <reaction evidence="15">
        <text>[(1-&gt;4)-alpha-D-galacturonosyl](n) + H2O = alpha-D-galacturonate + [(1-&gt;4)-alpha-D-galacturonosyl](n-1)</text>
        <dbReference type="Rhea" id="RHEA:14117"/>
        <dbReference type="Rhea" id="RHEA-COMP:14570"/>
        <dbReference type="Rhea" id="RHEA-COMP:14572"/>
        <dbReference type="ChEBI" id="CHEBI:15377"/>
        <dbReference type="ChEBI" id="CHEBI:58658"/>
        <dbReference type="ChEBI" id="CHEBI:140523"/>
        <dbReference type="EC" id="3.2.1.67"/>
    </reaction>
</comment>
<dbReference type="OrthoDB" id="187139at2759"/>
<keyword evidence="12" id="KW-0624">Polysaccharide degradation</keyword>
<evidence type="ECO:0000256" key="12">
    <source>
        <dbReference type="ARBA" id="ARBA00023326"/>
    </source>
</evidence>
<proteinExistence type="inferred from homology"/>
<dbReference type="PANTHER" id="PTHR31736">
    <property type="match status" value="1"/>
</dbReference>
<evidence type="ECO:0000256" key="8">
    <source>
        <dbReference type="ARBA" id="ARBA00023180"/>
    </source>
</evidence>
<evidence type="ECO:0000256" key="4">
    <source>
        <dbReference type="ARBA" id="ARBA00022729"/>
    </source>
</evidence>
<reference evidence="19 20" key="1">
    <citation type="journal article" date="2015" name="Biotechnol. Biofuels">
        <title>Enhanced degradation of softwood versus hardwood by the white-rot fungus Pycnoporus coccineus.</title>
        <authorList>
            <person name="Couturier M."/>
            <person name="Navarro D."/>
            <person name="Chevret D."/>
            <person name="Henrissat B."/>
            <person name="Piumi F."/>
            <person name="Ruiz-Duenas F.J."/>
            <person name="Martinez A.T."/>
            <person name="Grigoriev I.V."/>
            <person name="Riley R."/>
            <person name="Lipzen A."/>
            <person name="Berrin J.G."/>
            <person name="Master E.R."/>
            <person name="Rosso M.N."/>
        </authorList>
    </citation>
    <scope>NUCLEOTIDE SEQUENCE [LARGE SCALE GENOMIC DNA]</scope>
    <source>
        <strain evidence="19 20">BRFM310</strain>
    </source>
</reference>
<keyword evidence="11" id="KW-0961">Cell wall biogenesis/degradation</keyword>
<evidence type="ECO:0000256" key="1">
    <source>
        <dbReference type="ARBA" id="ARBA00004613"/>
    </source>
</evidence>
<dbReference type="AlphaFoldDB" id="A0A1Y2I9C8"/>
<comment type="subcellular location">
    <subcellularLocation>
        <location evidence="1">Secreted</location>
    </subcellularLocation>
</comment>
<keyword evidence="20" id="KW-1185">Reference proteome</keyword>
<keyword evidence="4 18" id="KW-0732">Signal</keyword>
<evidence type="ECO:0000256" key="5">
    <source>
        <dbReference type="ARBA" id="ARBA00022737"/>
    </source>
</evidence>
<evidence type="ECO:0000256" key="13">
    <source>
        <dbReference type="ARBA" id="ARBA00037312"/>
    </source>
</evidence>
<keyword evidence="5" id="KW-0677">Repeat</keyword>
<dbReference type="EC" id="3.2.1.67" evidence="14"/>
<keyword evidence="10 17" id="KW-0326">Glycosidase</keyword>
<dbReference type="SMART" id="SM00710">
    <property type="entry name" value="PbH1"/>
    <property type="match status" value="5"/>
</dbReference>
<evidence type="ECO:0000256" key="18">
    <source>
        <dbReference type="SAM" id="SignalP"/>
    </source>
</evidence>
<dbReference type="GO" id="GO:0004650">
    <property type="term" value="F:polygalacturonase activity"/>
    <property type="evidence" value="ECO:0007669"/>
    <property type="project" value="InterPro"/>
</dbReference>
<keyword evidence="9" id="KW-0119">Carbohydrate metabolism</keyword>
<name>A0A1Y2I9C8_TRAC3</name>
<dbReference type="InterPro" id="IPR006626">
    <property type="entry name" value="PbH1"/>
</dbReference>
<evidence type="ECO:0000256" key="7">
    <source>
        <dbReference type="ARBA" id="ARBA00023157"/>
    </source>
</evidence>
<dbReference type="InterPro" id="IPR000743">
    <property type="entry name" value="Glyco_hydro_28"/>
</dbReference>
<dbReference type="GO" id="GO:0045490">
    <property type="term" value="P:pectin catabolic process"/>
    <property type="evidence" value="ECO:0007669"/>
    <property type="project" value="UniProtKB-ARBA"/>
</dbReference>
<dbReference type="Proteomes" id="UP000193067">
    <property type="component" value="Unassembled WGS sequence"/>
</dbReference>
<dbReference type="GO" id="GO:0071555">
    <property type="term" value="P:cell wall organization"/>
    <property type="evidence" value="ECO:0007669"/>
    <property type="project" value="UniProtKB-KW"/>
</dbReference>
<dbReference type="Gene3D" id="2.160.20.10">
    <property type="entry name" value="Single-stranded right-handed beta-helix, Pectin lyase-like"/>
    <property type="match status" value="1"/>
</dbReference>
<organism evidence="19 20">
    <name type="scientific">Trametes coccinea (strain BRFM310)</name>
    <name type="common">Pycnoporus coccineus</name>
    <dbReference type="NCBI Taxonomy" id="1353009"/>
    <lineage>
        <taxon>Eukaryota</taxon>
        <taxon>Fungi</taxon>
        <taxon>Dikarya</taxon>
        <taxon>Basidiomycota</taxon>
        <taxon>Agaricomycotina</taxon>
        <taxon>Agaricomycetes</taxon>
        <taxon>Polyporales</taxon>
        <taxon>Polyporaceae</taxon>
        <taxon>Trametes</taxon>
    </lineage>
</organism>
<dbReference type="STRING" id="1353009.A0A1Y2I9C8"/>
<evidence type="ECO:0000256" key="16">
    <source>
        <dbReference type="PROSITE-ProRule" id="PRU10052"/>
    </source>
</evidence>
<evidence type="ECO:0000256" key="6">
    <source>
        <dbReference type="ARBA" id="ARBA00022801"/>
    </source>
</evidence>
<evidence type="ECO:0000256" key="14">
    <source>
        <dbReference type="ARBA" id="ARBA00038933"/>
    </source>
</evidence>
<evidence type="ECO:0000256" key="11">
    <source>
        <dbReference type="ARBA" id="ARBA00023316"/>
    </source>
</evidence>
<comment type="function">
    <text evidence="13">Specific in hydrolyzing the terminal glycosidic bond of polygalacturonic acid and oligogalacturonates.</text>
</comment>
<dbReference type="Pfam" id="PF00295">
    <property type="entry name" value="Glyco_hydro_28"/>
    <property type="match status" value="1"/>
</dbReference>
<dbReference type="InterPro" id="IPR012334">
    <property type="entry name" value="Pectin_lyas_fold"/>
</dbReference>
<dbReference type="GO" id="GO:0005576">
    <property type="term" value="C:extracellular region"/>
    <property type="evidence" value="ECO:0007669"/>
    <property type="project" value="UniProtKB-SubCell"/>
</dbReference>
<sequence length="419" mass="44963">MLAKTFALVSLAALCLAHNTGNGGGFKKTCEVSAKGAGQDDGPTINSVFKKCSRNSKIVLDKYYVVDTLLKTEGLDNVEIELSGTVQYTPDIAKWSPQSLYLVYQNATTFWFLSGNNIHMYGGGTIDGNGQVWWDTLNNTHNSGTAGGSSTTFARPIPLTVGNATNVVIENIHEISSPFWNNFVYQSKNVTYKNINIRAVSYSSSPTANSDGWDIYRSDHVTVRDSVVENDDDCVSFKPNSTNIIVANMWCNGSHGISVGSLGQYAGETDIVEDVYVSNITMMNAQNGARIKVFGGNPSPTSTVGGGSGHVRNITFKDFYVKNVDNPVLIDQCYSTDATVCAQYPSNLSISDVHYINVHGTSSGAEGSVVVDLECSDQCQDITAKGTKISPPNGTATYICKNIASTSQLDFNCTAPSTA</sequence>
<feature type="chain" id="PRO_5013367949" description="galacturonan 1,4-alpha-galacturonidase" evidence="18">
    <location>
        <begin position="18"/>
        <end position="419"/>
    </location>
</feature>
<protein>
    <recommendedName>
        <fullName evidence="14">galacturonan 1,4-alpha-galacturonidase</fullName>
        <ecNumber evidence="14">3.2.1.67</ecNumber>
    </recommendedName>
</protein>
<evidence type="ECO:0000256" key="10">
    <source>
        <dbReference type="ARBA" id="ARBA00023295"/>
    </source>
</evidence>
<dbReference type="GO" id="GO:0047911">
    <property type="term" value="F:galacturan 1,4-alpha-galacturonidase activity"/>
    <property type="evidence" value="ECO:0007669"/>
    <property type="project" value="UniProtKB-EC"/>
</dbReference>
<accession>A0A1Y2I9C8</accession>
<keyword evidence="6 17" id="KW-0378">Hydrolase</keyword>
<evidence type="ECO:0000256" key="15">
    <source>
        <dbReference type="ARBA" id="ARBA00048766"/>
    </source>
</evidence>
<dbReference type="SUPFAM" id="SSF51126">
    <property type="entry name" value="Pectin lyase-like"/>
    <property type="match status" value="1"/>
</dbReference>
<feature type="active site" evidence="16">
    <location>
        <position position="255"/>
    </location>
</feature>
<evidence type="ECO:0000313" key="19">
    <source>
        <dbReference type="EMBL" id="OSC97756.1"/>
    </source>
</evidence>
<feature type="signal peptide" evidence="18">
    <location>
        <begin position="1"/>
        <end position="17"/>
    </location>
</feature>
<keyword evidence="7" id="KW-1015">Disulfide bond</keyword>
<dbReference type="InterPro" id="IPR011050">
    <property type="entry name" value="Pectin_lyase_fold/virulence"/>
</dbReference>